<sequence length="239" mass="27022">MEKDEQRTKDFTFKQFTIYGGYSGMPVSTDGVLLGAWHQSNHAQHILDIGTGTGLLSLMCAQRYQDCMVDAIDIDEQALQAAQRNFLASPWKERLSVLAGDVLTFPFEKSYGAIICNPPYFTSGKHANTPQRATARHSDSLPHEPLLRRCYDLLNQGGTASFILPVMEGQAFIQAAQRLTWYLDVICEIQPTPEKKANRLLIQISKTAKATQYQSLIIRTHQGYTNEFIDLTKHFYLKM</sequence>
<dbReference type="Pfam" id="PF05175">
    <property type="entry name" value="MTS"/>
    <property type="match status" value="1"/>
</dbReference>
<keyword evidence="4 6" id="KW-0949">S-adenosyl-L-methionine</keyword>
<keyword evidence="9" id="KW-1185">Reference proteome</keyword>
<protein>
    <recommendedName>
        <fullName evidence="6">tRNA1(Val) (adenine(37)-N6)-methyltransferase</fullName>
        <ecNumber evidence="6">2.1.1.223</ecNumber>
    </recommendedName>
    <alternativeName>
        <fullName evidence="6">tRNA m6A37 methyltransferase</fullName>
    </alternativeName>
</protein>
<feature type="domain" description="Methyltransferase small" evidence="7">
    <location>
        <begin position="39"/>
        <end position="125"/>
    </location>
</feature>
<gene>
    <name evidence="8" type="ORF">QWZ16_05185</name>
</gene>
<dbReference type="HAMAP" id="MF_01872">
    <property type="entry name" value="tRNA_methyltr_YfiC"/>
    <property type="match status" value="1"/>
</dbReference>
<organism evidence="8 9">
    <name type="scientific">Vibrio ostreicida</name>
    <dbReference type="NCBI Taxonomy" id="526588"/>
    <lineage>
        <taxon>Bacteria</taxon>
        <taxon>Pseudomonadati</taxon>
        <taxon>Pseudomonadota</taxon>
        <taxon>Gammaproteobacteria</taxon>
        <taxon>Vibrionales</taxon>
        <taxon>Vibrionaceae</taxon>
        <taxon>Vibrio</taxon>
    </lineage>
</organism>
<dbReference type="Gene3D" id="3.40.50.150">
    <property type="entry name" value="Vaccinia Virus protein VP39"/>
    <property type="match status" value="1"/>
</dbReference>
<comment type="catalytic activity">
    <reaction evidence="6">
        <text>adenosine(37) in tRNA1(Val) + S-adenosyl-L-methionine = N(6)-methyladenosine(37) in tRNA1(Val) + S-adenosyl-L-homocysteine + H(+)</text>
        <dbReference type="Rhea" id="RHEA:43160"/>
        <dbReference type="Rhea" id="RHEA-COMP:10369"/>
        <dbReference type="Rhea" id="RHEA-COMP:10370"/>
        <dbReference type="ChEBI" id="CHEBI:15378"/>
        <dbReference type="ChEBI" id="CHEBI:57856"/>
        <dbReference type="ChEBI" id="CHEBI:59789"/>
        <dbReference type="ChEBI" id="CHEBI:74411"/>
        <dbReference type="ChEBI" id="CHEBI:74449"/>
        <dbReference type="EC" id="2.1.1.223"/>
    </reaction>
</comment>
<evidence type="ECO:0000256" key="5">
    <source>
        <dbReference type="ARBA" id="ARBA00022694"/>
    </source>
</evidence>
<comment type="subcellular location">
    <subcellularLocation>
        <location evidence="6">Cytoplasm</location>
    </subcellularLocation>
</comment>
<evidence type="ECO:0000256" key="3">
    <source>
        <dbReference type="ARBA" id="ARBA00022679"/>
    </source>
</evidence>
<evidence type="ECO:0000256" key="4">
    <source>
        <dbReference type="ARBA" id="ARBA00022691"/>
    </source>
</evidence>
<dbReference type="InterPro" id="IPR022882">
    <property type="entry name" value="tRNA_adenine-N6_MeTrfase"/>
</dbReference>
<name>A0ABT8BQZ4_9VIBR</name>
<evidence type="ECO:0000256" key="1">
    <source>
        <dbReference type="ARBA" id="ARBA00022490"/>
    </source>
</evidence>
<dbReference type="Proteomes" id="UP001238540">
    <property type="component" value="Unassembled WGS sequence"/>
</dbReference>
<comment type="similarity">
    <text evidence="6">Belongs to the methyltransferase superfamily. tRNA (adenine-N(6)-)-methyltransferase family.</text>
</comment>
<dbReference type="InterPro" id="IPR007848">
    <property type="entry name" value="Small_mtfrase_dom"/>
</dbReference>
<dbReference type="CDD" id="cd02440">
    <property type="entry name" value="AdoMet_MTases"/>
    <property type="match status" value="1"/>
</dbReference>
<dbReference type="EMBL" id="JAUFQC010000001">
    <property type="protein sequence ID" value="MDN3609118.1"/>
    <property type="molecule type" value="Genomic_DNA"/>
</dbReference>
<evidence type="ECO:0000313" key="8">
    <source>
        <dbReference type="EMBL" id="MDN3609118.1"/>
    </source>
</evidence>
<dbReference type="InterPro" id="IPR050210">
    <property type="entry name" value="tRNA_Adenine-N(6)_MTase"/>
</dbReference>
<dbReference type="InterPro" id="IPR029063">
    <property type="entry name" value="SAM-dependent_MTases_sf"/>
</dbReference>
<evidence type="ECO:0000313" key="9">
    <source>
        <dbReference type="Proteomes" id="UP001238540"/>
    </source>
</evidence>
<comment type="caution">
    <text evidence="8">The sequence shown here is derived from an EMBL/GenBank/DDBJ whole genome shotgun (WGS) entry which is preliminary data.</text>
</comment>
<proteinExistence type="inferred from homology"/>
<accession>A0ABT8BQZ4</accession>
<keyword evidence="1 6" id="KW-0963">Cytoplasm</keyword>
<dbReference type="PANTHER" id="PTHR47739">
    <property type="entry name" value="TRNA1(VAL) (ADENINE(37)-N6)-METHYLTRANSFERASE"/>
    <property type="match status" value="1"/>
</dbReference>
<evidence type="ECO:0000256" key="2">
    <source>
        <dbReference type="ARBA" id="ARBA00022603"/>
    </source>
</evidence>
<keyword evidence="5 6" id="KW-0819">tRNA processing</keyword>
<keyword evidence="3 6" id="KW-0808">Transferase</keyword>
<dbReference type="InterPro" id="IPR002052">
    <property type="entry name" value="DNA_methylase_N6_adenine_CS"/>
</dbReference>
<evidence type="ECO:0000259" key="7">
    <source>
        <dbReference type="Pfam" id="PF05175"/>
    </source>
</evidence>
<dbReference type="RefSeq" id="WP_170882300.1">
    <property type="nucleotide sequence ID" value="NZ_JABEYA020000002.1"/>
</dbReference>
<dbReference type="GO" id="GO:0032259">
    <property type="term" value="P:methylation"/>
    <property type="evidence" value="ECO:0007669"/>
    <property type="project" value="UniProtKB-KW"/>
</dbReference>
<reference evidence="9" key="1">
    <citation type="journal article" date="2019" name="Int. J. Syst. Evol. Microbiol.">
        <title>The Global Catalogue of Microorganisms (GCM) 10K type strain sequencing project: providing services to taxonomists for standard genome sequencing and annotation.</title>
        <authorList>
            <consortium name="The Broad Institute Genomics Platform"/>
            <consortium name="The Broad Institute Genome Sequencing Center for Infectious Disease"/>
            <person name="Wu L."/>
            <person name="Ma J."/>
        </authorList>
    </citation>
    <scope>NUCLEOTIDE SEQUENCE [LARGE SCALE GENOMIC DNA]</scope>
    <source>
        <strain evidence="9">CECT 7398</strain>
    </source>
</reference>
<dbReference type="PROSITE" id="PS00092">
    <property type="entry name" value="N6_MTASE"/>
    <property type="match status" value="1"/>
</dbReference>
<dbReference type="SUPFAM" id="SSF53335">
    <property type="entry name" value="S-adenosyl-L-methionine-dependent methyltransferases"/>
    <property type="match status" value="1"/>
</dbReference>
<evidence type="ECO:0000256" key="6">
    <source>
        <dbReference type="HAMAP-Rule" id="MF_01872"/>
    </source>
</evidence>
<dbReference type="PANTHER" id="PTHR47739:SF1">
    <property type="entry name" value="TRNA1(VAL) (ADENINE(37)-N6)-METHYLTRANSFERASE"/>
    <property type="match status" value="1"/>
</dbReference>
<comment type="function">
    <text evidence="6">Specifically methylates the adenine in position 37 of tRNA(1)(Val) (anticodon cmo5UAC).</text>
</comment>
<keyword evidence="2 6" id="KW-0489">Methyltransferase</keyword>
<dbReference type="GO" id="GO:0008168">
    <property type="term" value="F:methyltransferase activity"/>
    <property type="evidence" value="ECO:0007669"/>
    <property type="project" value="UniProtKB-KW"/>
</dbReference>
<dbReference type="EC" id="2.1.1.223" evidence="6"/>